<sequence>MTPACPPTHLCRVPRSQAGTLCSAGQAPGVPGERGAGEGVEELEATLSTHKEWDGSNLSPEPTPSRAVMFGPKSGPEVHSRLLAPYEAEPNPDLSTQTLACLGLR</sequence>
<feature type="region of interest" description="Disordered" evidence="1">
    <location>
        <begin position="48"/>
        <end position="76"/>
    </location>
</feature>
<protein>
    <submittedName>
        <fullName evidence="2">Plakophilin-3</fullName>
    </submittedName>
</protein>
<comment type="caution">
    <text evidence="2">The sequence shown here is derived from an EMBL/GenBank/DDBJ whole genome shotgun (WGS) entry which is preliminary data.</text>
</comment>
<accession>A0A4D9DNL6</accession>
<dbReference type="AlphaFoldDB" id="A0A4D9DNL6"/>
<organism evidence="2 3">
    <name type="scientific">Platysternon megacephalum</name>
    <name type="common">big-headed turtle</name>
    <dbReference type="NCBI Taxonomy" id="55544"/>
    <lineage>
        <taxon>Eukaryota</taxon>
        <taxon>Metazoa</taxon>
        <taxon>Chordata</taxon>
        <taxon>Craniata</taxon>
        <taxon>Vertebrata</taxon>
        <taxon>Euteleostomi</taxon>
        <taxon>Archelosauria</taxon>
        <taxon>Testudinata</taxon>
        <taxon>Testudines</taxon>
        <taxon>Cryptodira</taxon>
        <taxon>Durocryptodira</taxon>
        <taxon>Testudinoidea</taxon>
        <taxon>Platysternidae</taxon>
        <taxon>Platysternon</taxon>
    </lineage>
</organism>
<evidence type="ECO:0000313" key="3">
    <source>
        <dbReference type="Proteomes" id="UP000297703"/>
    </source>
</evidence>
<name>A0A4D9DNL6_9SAUR</name>
<dbReference type="Proteomes" id="UP000297703">
    <property type="component" value="Unassembled WGS sequence"/>
</dbReference>
<reference evidence="2 3" key="2">
    <citation type="submission" date="2019-04" db="EMBL/GenBank/DDBJ databases">
        <title>The genome sequence of big-headed turtle.</title>
        <authorList>
            <person name="Gong S."/>
        </authorList>
    </citation>
    <scope>NUCLEOTIDE SEQUENCE [LARGE SCALE GENOMIC DNA]</scope>
    <source>
        <strain evidence="2">DO16091913</strain>
        <tissue evidence="2">Muscle</tissue>
    </source>
</reference>
<gene>
    <name evidence="2" type="ORF">DR999_PMT21769</name>
</gene>
<keyword evidence="3" id="KW-1185">Reference proteome</keyword>
<evidence type="ECO:0000313" key="2">
    <source>
        <dbReference type="EMBL" id="TFJ96442.1"/>
    </source>
</evidence>
<evidence type="ECO:0000256" key="1">
    <source>
        <dbReference type="SAM" id="MobiDB-lite"/>
    </source>
</evidence>
<reference evidence="2 3" key="1">
    <citation type="submission" date="2019-04" db="EMBL/GenBank/DDBJ databases">
        <title>Draft genome of the big-headed turtle Platysternon megacephalum.</title>
        <authorList>
            <person name="Gong S."/>
        </authorList>
    </citation>
    <scope>NUCLEOTIDE SEQUENCE [LARGE SCALE GENOMIC DNA]</scope>
    <source>
        <strain evidence="2">DO16091913</strain>
        <tissue evidence="2">Muscle</tissue>
    </source>
</reference>
<proteinExistence type="predicted"/>
<dbReference type="EMBL" id="QXTE01000674">
    <property type="protein sequence ID" value="TFJ96442.1"/>
    <property type="molecule type" value="Genomic_DNA"/>
</dbReference>